<proteinExistence type="predicted"/>
<accession>A0A9W9UD23</accession>
<dbReference type="AlphaFoldDB" id="A0A9W9UD23"/>
<reference evidence="1" key="1">
    <citation type="submission" date="2022-12" db="EMBL/GenBank/DDBJ databases">
        <authorList>
            <person name="Petersen C."/>
        </authorList>
    </citation>
    <scope>NUCLEOTIDE SEQUENCE</scope>
    <source>
        <strain evidence="1">IBT 35673</strain>
    </source>
</reference>
<dbReference type="EMBL" id="JAPZBQ010000005">
    <property type="protein sequence ID" value="KAJ5329780.1"/>
    <property type="molecule type" value="Genomic_DNA"/>
</dbReference>
<dbReference type="Proteomes" id="UP001147695">
    <property type="component" value="Unassembled WGS sequence"/>
</dbReference>
<organism evidence="1 2">
    <name type="scientific">Penicillium brevicompactum</name>
    <dbReference type="NCBI Taxonomy" id="5074"/>
    <lineage>
        <taxon>Eukaryota</taxon>
        <taxon>Fungi</taxon>
        <taxon>Dikarya</taxon>
        <taxon>Ascomycota</taxon>
        <taxon>Pezizomycotina</taxon>
        <taxon>Eurotiomycetes</taxon>
        <taxon>Eurotiomycetidae</taxon>
        <taxon>Eurotiales</taxon>
        <taxon>Aspergillaceae</taxon>
        <taxon>Penicillium</taxon>
    </lineage>
</organism>
<evidence type="ECO:0000313" key="1">
    <source>
        <dbReference type="EMBL" id="KAJ5329780.1"/>
    </source>
</evidence>
<name>A0A9W9UD23_PENBR</name>
<comment type="caution">
    <text evidence="1">The sequence shown here is derived from an EMBL/GenBank/DDBJ whole genome shotgun (WGS) entry which is preliminary data.</text>
</comment>
<sequence length="220" mass="23616">MLVLVVDRLQLLIQHPELLDAVLGISLSSHLALVVHFGEFGLSLGRKLRRGQLLLKGLLLFPQVLDLLLKLSFNGGLGTDWTTGSRSLSQLCGEFCPQSLLLLLKLGARPLASARQSREFGRQVGTFHPQGLVLLTLLGQGLETAGQSLILALQCFLAVEERDSLGEHDGVALTQVLILRAQVLDFLAQVHIFLASGLKPGVCVLHELVAVGNGRVVGGN</sequence>
<reference evidence="1" key="2">
    <citation type="journal article" date="2023" name="IMA Fungus">
        <title>Comparative genomic study of the Penicillium genus elucidates a diverse pangenome and 15 lateral gene transfer events.</title>
        <authorList>
            <person name="Petersen C."/>
            <person name="Sorensen T."/>
            <person name="Nielsen M.R."/>
            <person name="Sondergaard T.E."/>
            <person name="Sorensen J.L."/>
            <person name="Fitzpatrick D.A."/>
            <person name="Frisvad J.C."/>
            <person name="Nielsen K.L."/>
        </authorList>
    </citation>
    <scope>NUCLEOTIDE SEQUENCE</scope>
    <source>
        <strain evidence="1">IBT 35673</strain>
    </source>
</reference>
<evidence type="ECO:0000313" key="2">
    <source>
        <dbReference type="Proteomes" id="UP001147695"/>
    </source>
</evidence>
<protein>
    <submittedName>
        <fullName evidence="1">Uncharacterized protein</fullName>
    </submittedName>
</protein>
<gene>
    <name evidence="1" type="ORF">N7452_010170</name>
</gene>